<keyword evidence="2" id="KW-1185">Reference proteome</keyword>
<organism evidence="1 2">
    <name type="scientific">Durusdinium trenchii</name>
    <dbReference type="NCBI Taxonomy" id="1381693"/>
    <lineage>
        <taxon>Eukaryota</taxon>
        <taxon>Sar</taxon>
        <taxon>Alveolata</taxon>
        <taxon>Dinophyceae</taxon>
        <taxon>Suessiales</taxon>
        <taxon>Symbiodiniaceae</taxon>
        <taxon>Durusdinium</taxon>
    </lineage>
</organism>
<dbReference type="PANTHER" id="PTHR43103:SF3">
    <property type="entry name" value="ADP-L-GLYCERO-D-MANNO-HEPTOSE-6-EPIMERASE"/>
    <property type="match status" value="1"/>
</dbReference>
<dbReference type="SUPFAM" id="SSF51735">
    <property type="entry name" value="NAD(P)-binding Rossmann-fold domains"/>
    <property type="match status" value="1"/>
</dbReference>
<proteinExistence type="predicted"/>
<accession>A0ABP0ITU2</accession>
<name>A0ABP0ITU2_9DINO</name>
<dbReference type="PANTHER" id="PTHR43103">
    <property type="entry name" value="NUCLEOSIDE-DIPHOSPHATE-SUGAR EPIMERASE"/>
    <property type="match status" value="1"/>
</dbReference>
<dbReference type="Pfam" id="PF01370">
    <property type="entry name" value="Epimerase"/>
    <property type="match status" value="1"/>
</dbReference>
<dbReference type="InterPro" id="IPR036291">
    <property type="entry name" value="NAD(P)-bd_dom_sf"/>
</dbReference>
<dbReference type="Gene3D" id="3.90.25.10">
    <property type="entry name" value="UDP-galactose 4-epimerase, domain 1"/>
    <property type="match status" value="1"/>
</dbReference>
<evidence type="ECO:0000313" key="2">
    <source>
        <dbReference type="Proteomes" id="UP001642484"/>
    </source>
</evidence>
<dbReference type="EMBL" id="CAXAMN010003658">
    <property type="protein sequence ID" value="CAK9005503.1"/>
    <property type="molecule type" value="Genomic_DNA"/>
</dbReference>
<evidence type="ECO:0000313" key="1">
    <source>
        <dbReference type="EMBL" id="CAK9005503.1"/>
    </source>
</evidence>
<protein>
    <submittedName>
        <fullName evidence="1">Uncharacterized protein</fullName>
    </submittedName>
</protein>
<dbReference type="InterPro" id="IPR001509">
    <property type="entry name" value="Epimerase_deHydtase"/>
</dbReference>
<dbReference type="Proteomes" id="UP001642484">
    <property type="component" value="Unassembled WGS sequence"/>
</dbReference>
<sequence>MEVIITGGQGFLGQELCRHLLKKGELKTSSGVMQEVQRICLFDNVAPATTSGVNAHPKVVIETGDLTNAETCQRLMRPNASVFHLAGVMSGAAEKDFDLGLRVNLDGTRNLLDACRAQGASPAPKFIFTSSLAVFGETYVEPGTPVGDTDKIVPKNTYGMTKACGELLVNDYTRKGFVDGRTARLPTVIVRPGLPNAATTSCYSGVIREPLHGVEAVLPIARDLPHPVTSTRALIANLVILHDATWPDRVDRALNLPSRPSSLQQLVDALYEVVAPAEHSKLGKIVDKEDSFLSGVVRGMGSHLSHERAKELGMLEVPNMATVVREFLEDFGEKTVVSNKRQRVA</sequence>
<reference evidence="1 2" key="1">
    <citation type="submission" date="2024-02" db="EMBL/GenBank/DDBJ databases">
        <authorList>
            <person name="Chen Y."/>
            <person name="Shah S."/>
            <person name="Dougan E. K."/>
            <person name="Thang M."/>
            <person name="Chan C."/>
        </authorList>
    </citation>
    <scope>NUCLEOTIDE SEQUENCE [LARGE SCALE GENOMIC DNA]</scope>
</reference>
<comment type="caution">
    <text evidence="1">The sequence shown here is derived from an EMBL/GenBank/DDBJ whole genome shotgun (WGS) entry which is preliminary data.</text>
</comment>
<gene>
    <name evidence="1" type="ORF">CCMP2556_LOCUS8095</name>
</gene>
<dbReference type="Gene3D" id="3.40.50.720">
    <property type="entry name" value="NAD(P)-binding Rossmann-like Domain"/>
    <property type="match status" value="1"/>
</dbReference>